<reference evidence="1 2" key="1">
    <citation type="submission" date="2018-06" db="EMBL/GenBank/DDBJ databases">
        <title>A transcriptomic atlas of mushroom development highlights an independent origin of complex multicellularity.</title>
        <authorList>
            <consortium name="DOE Joint Genome Institute"/>
            <person name="Krizsan K."/>
            <person name="Almasi E."/>
            <person name="Merenyi Z."/>
            <person name="Sahu N."/>
            <person name="Viragh M."/>
            <person name="Koszo T."/>
            <person name="Mondo S."/>
            <person name="Kiss B."/>
            <person name="Balint B."/>
            <person name="Kues U."/>
            <person name="Barry K."/>
            <person name="Hegedus J.C."/>
            <person name="Henrissat B."/>
            <person name="Johnson J."/>
            <person name="Lipzen A."/>
            <person name="Ohm R."/>
            <person name="Nagy I."/>
            <person name="Pangilinan J."/>
            <person name="Yan J."/>
            <person name="Xiong Y."/>
            <person name="Grigoriev I.V."/>
            <person name="Hibbett D.S."/>
            <person name="Nagy L.G."/>
        </authorList>
    </citation>
    <scope>NUCLEOTIDE SEQUENCE [LARGE SCALE GENOMIC DNA]</scope>
    <source>
        <strain evidence="1 2">SZMC22713</strain>
    </source>
</reference>
<name>A0A4Y7Q0M7_9AGAM</name>
<dbReference type="Proteomes" id="UP000294933">
    <property type="component" value="Unassembled WGS sequence"/>
</dbReference>
<dbReference type="EMBL" id="ML170189">
    <property type="protein sequence ID" value="TDL20350.1"/>
    <property type="molecule type" value="Genomic_DNA"/>
</dbReference>
<evidence type="ECO:0000313" key="1">
    <source>
        <dbReference type="EMBL" id="TDL20350.1"/>
    </source>
</evidence>
<dbReference type="SUPFAM" id="SSF52047">
    <property type="entry name" value="RNI-like"/>
    <property type="match status" value="1"/>
</dbReference>
<dbReference type="STRING" id="50990.A0A4Y7Q0M7"/>
<organism evidence="1 2">
    <name type="scientific">Rickenella mellea</name>
    <dbReference type="NCBI Taxonomy" id="50990"/>
    <lineage>
        <taxon>Eukaryota</taxon>
        <taxon>Fungi</taxon>
        <taxon>Dikarya</taxon>
        <taxon>Basidiomycota</taxon>
        <taxon>Agaricomycotina</taxon>
        <taxon>Agaricomycetes</taxon>
        <taxon>Hymenochaetales</taxon>
        <taxon>Rickenellaceae</taxon>
        <taxon>Rickenella</taxon>
    </lineage>
</organism>
<dbReference type="AlphaFoldDB" id="A0A4Y7Q0M7"/>
<sequence length="498" mass="56219">MPRASFDGVLGTNYVPTQDERRWLGKLVESKEQELSFLNDIIAPLLAKRVKLNDDILAYKALLAPARRLLPELLKEVFTHSVNYYPPGQNRLVKKDAHLYRFAKPAVNEAPLVLGRICRHWRRIALSTSTLWSTIDIPRHFNIGGLREWISRAGSCNLSFGLFIEGRDIDVLNFLASHQERWSEVVLGMGNYDDMKRGREFLAPLSPGFRSLQTLEIFTWRSSESEIPLAIGSAPNLRRLMVHNPSFIVTTLNNSPPLCLHEIDVGSRWWVSTTDLLTLLRLSTMVEVVRANVQIKLERGKPHRDILTLPAVKHMEIILLNYGDQKFCVLERLHAPALEYLSFRTTTRKAPPQIRSFIHRSHPPLKVLRVWGSDYLPSVDIMECLPFLPLLSILHLEDLKGQIDGLINALTGPIPPSSDNLTGCLCPELKEIYLASTYIPPPDSESVINMILSRSHFGKSRLAHVTVLSCPESEVLEDPRIIDCVANGLTFVGCKVNG</sequence>
<protein>
    <recommendedName>
        <fullName evidence="3">F-box domain-containing protein</fullName>
    </recommendedName>
</protein>
<dbReference type="OrthoDB" id="3365698at2759"/>
<evidence type="ECO:0000313" key="2">
    <source>
        <dbReference type="Proteomes" id="UP000294933"/>
    </source>
</evidence>
<evidence type="ECO:0008006" key="3">
    <source>
        <dbReference type="Google" id="ProtNLM"/>
    </source>
</evidence>
<keyword evidence="2" id="KW-1185">Reference proteome</keyword>
<dbReference type="VEuPathDB" id="FungiDB:BD410DRAFT_380262"/>
<gene>
    <name evidence="1" type="ORF">BD410DRAFT_380262</name>
</gene>
<proteinExistence type="predicted"/>
<accession>A0A4Y7Q0M7</accession>